<evidence type="ECO:0000313" key="4">
    <source>
        <dbReference type="Proteomes" id="UP000078595"/>
    </source>
</evidence>
<dbReference type="OrthoDB" id="2566583at2759"/>
<keyword evidence="1" id="KW-0732">Signal</keyword>
<feature type="signal peptide" evidence="1">
    <location>
        <begin position="1"/>
        <end position="19"/>
    </location>
</feature>
<sequence>MRFGLRTVIWVGLIALTLAVPSPHSKEDQVEIGDQWNEESVLTNAERLAKGLSPAMPRGLKDLIASRTTMAGAGSEKRQAACPSMRPLAWPIAAEQAPFLNLMRNVYSDYTILPLNFNVTIGRQPRDDLYIGSSGFVQFDTGQGAAALPDGWPTQTLAHTAVAPYWDRILIDNTDRGQIIEYVNYKADDRSLLLRWNGRLYHSYQDQQQHIDFNLYYTIDTPGVWYIYYRLNDNGASGGAAAVAAWQDGRECFSQFYSGAGNVPLIFDMVGT</sequence>
<evidence type="ECO:0000313" key="3">
    <source>
        <dbReference type="EMBL" id="WWC58039.1"/>
    </source>
</evidence>
<evidence type="ECO:0008006" key="5">
    <source>
        <dbReference type="Google" id="ProtNLM"/>
    </source>
</evidence>
<gene>
    <name evidence="2" type="ORF">I303_00576</name>
    <name evidence="3" type="ORF">I303_100574</name>
</gene>
<proteinExistence type="predicted"/>
<accession>A0A1A6AFD1</accession>
<reference evidence="2" key="1">
    <citation type="submission" date="2013-07" db="EMBL/GenBank/DDBJ databases">
        <title>The Genome Sequence of Cryptococcus dejecticola CBS10117.</title>
        <authorList>
            <consortium name="The Broad Institute Genome Sequencing Platform"/>
            <person name="Cuomo C."/>
            <person name="Litvintseva A."/>
            <person name="Chen Y."/>
            <person name="Heitman J."/>
            <person name="Sun S."/>
            <person name="Springer D."/>
            <person name="Dromer F."/>
            <person name="Young S.K."/>
            <person name="Zeng Q."/>
            <person name="Gargeya S."/>
            <person name="Fitzgerald M."/>
            <person name="Abouelleil A."/>
            <person name="Alvarado L."/>
            <person name="Berlin A.M."/>
            <person name="Chapman S.B."/>
            <person name="Dewar J."/>
            <person name="Goldberg J."/>
            <person name="Griggs A."/>
            <person name="Gujja S."/>
            <person name="Hansen M."/>
            <person name="Howarth C."/>
            <person name="Imamovic A."/>
            <person name="Larimer J."/>
            <person name="McCowan C."/>
            <person name="Murphy C."/>
            <person name="Pearson M."/>
            <person name="Priest M."/>
            <person name="Roberts A."/>
            <person name="Saif S."/>
            <person name="Shea T."/>
            <person name="Sykes S."/>
            <person name="Wortman J."/>
            <person name="Nusbaum C."/>
            <person name="Birren B."/>
        </authorList>
    </citation>
    <scope>NUCLEOTIDE SEQUENCE [LARGE SCALE GENOMIC DNA]</scope>
    <source>
        <strain evidence="2">CBS 10117</strain>
    </source>
</reference>
<keyword evidence="4" id="KW-1185">Reference proteome</keyword>
<dbReference type="AlphaFoldDB" id="A0A1A6AFD1"/>
<dbReference type="STRING" id="1296121.A0A1A6AFD1"/>
<reference evidence="3" key="2">
    <citation type="submission" date="2013-07" db="EMBL/GenBank/DDBJ databases">
        <authorList>
            <consortium name="The Broad Institute Genome Sequencing Platform"/>
            <person name="Cuomo C."/>
            <person name="Litvintseva A."/>
            <person name="Chen Y."/>
            <person name="Heitman J."/>
            <person name="Sun S."/>
            <person name="Springer D."/>
            <person name="Dromer F."/>
            <person name="Young S.K."/>
            <person name="Zeng Q."/>
            <person name="Gargeya S."/>
            <person name="Fitzgerald M."/>
            <person name="Abouelleil A."/>
            <person name="Alvarado L."/>
            <person name="Berlin A.M."/>
            <person name="Chapman S.B."/>
            <person name="Dewar J."/>
            <person name="Goldberg J."/>
            <person name="Griggs A."/>
            <person name="Gujja S."/>
            <person name="Hansen M."/>
            <person name="Howarth C."/>
            <person name="Imamovic A."/>
            <person name="Larimer J."/>
            <person name="McCowan C."/>
            <person name="Murphy C."/>
            <person name="Pearson M."/>
            <person name="Priest M."/>
            <person name="Roberts A."/>
            <person name="Saif S."/>
            <person name="Shea T."/>
            <person name="Sykes S."/>
            <person name="Wortman J."/>
            <person name="Nusbaum C."/>
            <person name="Birren B."/>
        </authorList>
    </citation>
    <scope>NUCLEOTIDE SEQUENCE</scope>
    <source>
        <strain evidence="3">CBS 10117</strain>
    </source>
</reference>
<name>A0A1A6AFD1_9TREE</name>
<dbReference type="KEGG" id="kdj:28964275"/>
<organism evidence="2">
    <name type="scientific">Kwoniella dejecticola CBS 10117</name>
    <dbReference type="NCBI Taxonomy" id="1296121"/>
    <lineage>
        <taxon>Eukaryota</taxon>
        <taxon>Fungi</taxon>
        <taxon>Dikarya</taxon>
        <taxon>Basidiomycota</taxon>
        <taxon>Agaricomycotina</taxon>
        <taxon>Tremellomycetes</taxon>
        <taxon>Tremellales</taxon>
        <taxon>Cryptococcaceae</taxon>
        <taxon>Kwoniella</taxon>
    </lineage>
</organism>
<dbReference type="RefSeq" id="XP_018266601.1">
    <property type="nucleotide sequence ID" value="XM_018403947.1"/>
</dbReference>
<reference evidence="3" key="3">
    <citation type="submission" date="2024-02" db="EMBL/GenBank/DDBJ databases">
        <title>Comparative genomics of Cryptococcus and Kwoniella reveals pathogenesis evolution and contrasting modes of karyotype evolution via chromosome fusion or intercentromeric recombination.</title>
        <authorList>
            <person name="Coelho M.A."/>
            <person name="David-Palma M."/>
            <person name="Shea T."/>
            <person name="Bowers K."/>
            <person name="McGinley-Smith S."/>
            <person name="Mohammad A.W."/>
            <person name="Gnirke A."/>
            <person name="Yurkov A.M."/>
            <person name="Nowrousian M."/>
            <person name="Sun S."/>
            <person name="Cuomo C.A."/>
            <person name="Heitman J."/>
        </authorList>
    </citation>
    <scope>NUCLEOTIDE SEQUENCE</scope>
    <source>
        <strain evidence="3">CBS 10117</strain>
    </source>
</reference>
<evidence type="ECO:0000256" key="1">
    <source>
        <dbReference type="SAM" id="SignalP"/>
    </source>
</evidence>
<dbReference type="EMBL" id="CP144530">
    <property type="protein sequence ID" value="WWC58039.1"/>
    <property type="molecule type" value="Genomic_DNA"/>
</dbReference>
<dbReference type="VEuPathDB" id="FungiDB:I303_00576"/>
<protein>
    <recommendedName>
        <fullName evidence="5">Alginate lyase 2 domain-containing protein</fullName>
    </recommendedName>
</protein>
<dbReference type="EMBL" id="KI894027">
    <property type="protein sequence ID" value="OBR88759.1"/>
    <property type="molecule type" value="Genomic_DNA"/>
</dbReference>
<evidence type="ECO:0000313" key="2">
    <source>
        <dbReference type="EMBL" id="OBR88759.1"/>
    </source>
</evidence>
<feature type="chain" id="PRO_5008342383" description="Alginate lyase 2 domain-containing protein" evidence="1">
    <location>
        <begin position="20"/>
        <end position="272"/>
    </location>
</feature>
<dbReference type="Proteomes" id="UP000078595">
    <property type="component" value="Chromosome 1"/>
</dbReference>
<dbReference type="GeneID" id="28964275"/>